<dbReference type="SUPFAM" id="SSF55021">
    <property type="entry name" value="ACT-like"/>
    <property type="match status" value="1"/>
</dbReference>
<gene>
    <name evidence="3" type="ORF">VSA01S_07430</name>
</gene>
<feature type="domain" description="ACT" evidence="2">
    <location>
        <begin position="89"/>
        <end position="170"/>
    </location>
</feature>
<dbReference type="PIRSF" id="PIRSF028103">
    <property type="entry name" value="GcvR"/>
    <property type="match status" value="1"/>
</dbReference>
<dbReference type="OrthoDB" id="5814370at2"/>
<dbReference type="AlphaFoldDB" id="A0A511QBF0"/>
<keyword evidence="4" id="KW-1185">Reference proteome</keyword>
<dbReference type="InterPro" id="IPR016867">
    <property type="entry name" value="GcvR"/>
</dbReference>
<dbReference type="InterPro" id="IPR045865">
    <property type="entry name" value="ACT-like_dom_sf"/>
</dbReference>
<dbReference type="InterPro" id="IPR050990">
    <property type="entry name" value="UPF0237/GcvR_regulator"/>
</dbReference>
<dbReference type="EMBL" id="BJXJ01000005">
    <property type="protein sequence ID" value="GEM74631.1"/>
    <property type="molecule type" value="Genomic_DNA"/>
</dbReference>
<protein>
    <recommendedName>
        <fullName evidence="1">Glycine cleavage system transcriptional repressor</fullName>
    </recommendedName>
</protein>
<organism evidence="3 4">
    <name type="scientific">Vibrio sagamiensis NBRC 104589</name>
    <dbReference type="NCBI Taxonomy" id="1219064"/>
    <lineage>
        <taxon>Bacteria</taxon>
        <taxon>Pseudomonadati</taxon>
        <taxon>Pseudomonadota</taxon>
        <taxon>Gammaproteobacteria</taxon>
        <taxon>Vibrionales</taxon>
        <taxon>Vibrionaceae</taxon>
        <taxon>Vibrio</taxon>
    </lineage>
</organism>
<reference evidence="3 4" key="1">
    <citation type="submission" date="2019-07" db="EMBL/GenBank/DDBJ databases">
        <title>Whole genome shotgun sequence of Vibrio sagamiensis NBRC 104589.</title>
        <authorList>
            <person name="Hosoyama A."/>
            <person name="Uohara A."/>
            <person name="Ohji S."/>
            <person name="Ichikawa N."/>
        </authorList>
    </citation>
    <scope>NUCLEOTIDE SEQUENCE [LARGE SCALE GENOMIC DNA]</scope>
    <source>
        <strain evidence="3 4">NBRC 104589</strain>
    </source>
</reference>
<dbReference type="PROSITE" id="PS51671">
    <property type="entry name" value="ACT"/>
    <property type="match status" value="1"/>
</dbReference>
<dbReference type="PANTHER" id="PTHR34875:SF6">
    <property type="entry name" value="UPF0237 PROTEIN MJ1558"/>
    <property type="match status" value="1"/>
</dbReference>
<name>A0A511QBF0_9VIBR</name>
<evidence type="ECO:0000259" key="2">
    <source>
        <dbReference type="PROSITE" id="PS51671"/>
    </source>
</evidence>
<evidence type="ECO:0000313" key="3">
    <source>
        <dbReference type="EMBL" id="GEM74631.1"/>
    </source>
</evidence>
<dbReference type="GO" id="GO:0006355">
    <property type="term" value="P:regulation of DNA-templated transcription"/>
    <property type="evidence" value="ECO:0007669"/>
    <property type="project" value="UniProtKB-UniRule"/>
</dbReference>
<evidence type="ECO:0000313" key="4">
    <source>
        <dbReference type="Proteomes" id="UP000321922"/>
    </source>
</evidence>
<evidence type="ECO:0000256" key="1">
    <source>
        <dbReference type="PIRNR" id="PIRNR028103"/>
    </source>
</evidence>
<keyword evidence="1" id="KW-0963">Cytoplasm</keyword>
<dbReference type="PANTHER" id="PTHR34875">
    <property type="entry name" value="UPF0237 PROTEIN MJ1558"/>
    <property type="match status" value="1"/>
</dbReference>
<dbReference type="RefSeq" id="WP_039980505.1">
    <property type="nucleotide sequence ID" value="NZ_BAOJ01000033.1"/>
</dbReference>
<dbReference type="GO" id="GO:0005737">
    <property type="term" value="C:cytoplasm"/>
    <property type="evidence" value="ECO:0007669"/>
    <property type="project" value="UniProtKB-SubCell"/>
</dbReference>
<comment type="subcellular location">
    <subcellularLocation>
        <location evidence="1">Cytoplasm</location>
    </subcellularLocation>
</comment>
<accession>A0A511QBF0</accession>
<dbReference type="Proteomes" id="UP000321922">
    <property type="component" value="Unassembled WGS sequence"/>
</dbReference>
<proteinExistence type="predicted"/>
<dbReference type="InterPro" id="IPR002912">
    <property type="entry name" value="ACT_dom"/>
</dbReference>
<comment type="caution">
    <text evidence="3">The sequence shown here is derived from an EMBL/GenBank/DDBJ whole genome shotgun (WGS) entry which is preliminary data.</text>
</comment>
<sequence length="170" mass="18673">MKHVFIVNFLGQASSTTIKHLAAITHNNDGKWLISKVNFIDDQVAGVIKVELPEESISVVKEAFMACQDLIVKFVESRSPIDREEMVFHLRLDASDRAGIVSEVTNILDNQEISILDMDCQRVFIANGGGVSASLFSAAMALKLPGELNIEDIANELESLSEDTRVRVAS</sequence>
<dbReference type="Gene3D" id="3.30.70.260">
    <property type="match status" value="1"/>
</dbReference>
<keyword evidence="1" id="KW-0678">Repressor</keyword>
<keyword evidence="1" id="KW-0804">Transcription</keyword>